<evidence type="ECO:0000259" key="1">
    <source>
        <dbReference type="Pfam" id="PF04073"/>
    </source>
</evidence>
<organism evidence="2 3">
    <name type="scientific">Subtercola boreus</name>
    <dbReference type="NCBI Taxonomy" id="120213"/>
    <lineage>
        <taxon>Bacteria</taxon>
        <taxon>Bacillati</taxon>
        <taxon>Actinomycetota</taxon>
        <taxon>Actinomycetes</taxon>
        <taxon>Micrococcales</taxon>
        <taxon>Microbacteriaceae</taxon>
        <taxon>Subtercola</taxon>
    </lineage>
</organism>
<proteinExistence type="predicted"/>
<dbReference type="PANTHER" id="PTHR30411:SF1">
    <property type="entry name" value="CYTOPLASMIC PROTEIN"/>
    <property type="match status" value="1"/>
</dbReference>
<dbReference type="AlphaFoldDB" id="A0A3E0VCZ7"/>
<dbReference type="PANTHER" id="PTHR30411">
    <property type="entry name" value="CYTOPLASMIC PROTEIN"/>
    <property type="match status" value="1"/>
</dbReference>
<dbReference type="Gene3D" id="3.90.960.10">
    <property type="entry name" value="YbaK/aminoacyl-tRNA synthetase-associated domain"/>
    <property type="match status" value="1"/>
</dbReference>
<reference evidence="2 3" key="1">
    <citation type="submission" date="2017-04" db="EMBL/GenBank/DDBJ databases">
        <title>Comparative genome analysis of Subtercola boreus.</title>
        <authorList>
            <person name="Cho Y.-J."/>
            <person name="Cho A."/>
            <person name="Kim O.-S."/>
            <person name="Lee J.-I."/>
        </authorList>
    </citation>
    <scope>NUCLEOTIDE SEQUENCE [LARGE SCALE GENOMIC DNA]</scope>
    <source>
        <strain evidence="2 3">P27444</strain>
    </source>
</reference>
<dbReference type="SUPFAM" id="SSF55826">
    <property type="entry name" value="YbaK/ProRS associated domain"/>
    <property type="match status" value="1"/>
</dbReference>
<accession>A0A3E0VCZ7</accession>
<dbReference type="InterPro" id="IPR036754">
    <property type="entry name" value="YbaK/aa-tRNA-synt-asso_dom_sf"/>
</dbReference>
<gene>
    <name evidence="2" type="ORF">B7R21_14570</name>
</gene>
<sequence length="184" mass="18938">MGTFTLGALRSVPVGTRPDLVSPGVGAAVEALGIGDRVGVVEIDPELSDTAATQAAYDLPSDALANCVIVAGRREGQQRIAACLVLATTRADVNNVVKRRLDVRKASFLPREDAVSLTGMEFGAITPIGLPEGWPVLVDRAVLDAPLIVVGSGLRRTKLLLAGSTLASISGVEVVDGLGHPIAP</sequence>
<dbReference type="Pfam" id="PF04073">
    <property type="entry name" value="tRNA_edit"/>
    <property type="match status" value="1"/>
</dbReference>
<comment type="caution">
    <text evidence="2">The sequence shown here is derived from an EMBL/GenBank/DDBJ whole genome shotgun (WGS) entry which is preliminary data.</text>
</comment>
<evidence type="ECO:0000313" key="2">
    <source>
        <dbReference type="EMBL" id="RFA07423.1"/>
    </source>
</evidence>
<dbReference type="InterPro" id="IPR007214">
    <property type="entry name" value="YbaK/aa-tRNA-synth-assoc-dom"/>
</dbReference>
<dbReference type="GO" id="GO:0002161">
    <property type="term" value="F:aminoacyl-tRNA deacylase activity"/>
    <property type="evidence" value="ECO:0007669"/>
    <property type="project" value="InterPro"/>
</dbReference>
<dbReference type="Proteomes" id="UP000256709">
    <property type="component" value="Unassembled WGS sequence"/>
</dbReference>
<feature type="domain" description="YbaK/aminoacyl-tRNA synthetase-associated" evidence="1">
    <location>
        <begin position="45"/>
        <end position="164"/>
    </location>
</feature>
<dbReference type="EMBL" id="NBXA01000026">
    <property type="protein sequence ID" value="RFA07423.1"/>
    <property type="molecule type" value="Genomic_DNA"/>
</dbReference>
<dbReference type="RefSeq" id="WP_116283964.1">
    <property type="nucleotide sequence ID" value="NZ_NBXA01000026.1"/>
</dbReference>
<evidence type="ECO:0000313" key="3">
    <source>
        <dbReference type="Proteomes" id="UP000256709"/>
    </source>
</evidence>
<protein>
    <recommendedName>
        <fullName evidence="1">YbaK/aminoacyl-tRNA synthetase-associated domain-containing protein</fullName>
    </recommendedName>
</protein>
<name>A0A3E0VCZ7_9MICO</name>
<dbReference type="OrthoDB" id="9796920at2"/>